<accession>A0A1G7Y4Q9</accession>
<evidence type="ECO:0000313" key="3">
    <source>
        <dbReference type="Proteomes" id="UP000198956"/>
    </source>
</evidence>
<keyword evidence="1" id="KW-0472">Membrane</keyword>
<proteinExistence type="predicted"/>
<dbReference type="Proteomes" id="UP000198956">
    <property type="component" value="Unassembled WGS sequence"/>
</dbReference>
<name>A0A1G7Y4Q9_ANETH</name>
<sequence length="107" mass="12889">MVFSIKKWYQNTKEKDKIRVNTLGRLLHTCTFLPLVMFLIMFIPKNYGWTVFFLFSVIMIFFGYKTEDAVFRLLGKYSFKIIKQPYYYIISLLVIFSFAYFGLGMFH</sequence>
<dbReference type="AlphaFoldDB" id="A0A1G7Y4Q9"/>
<feature type="transmembrane region" description="Helical" evidence="1">
    <location>
        <begin position="20"/>
        <end position="41"/>
    </location>
</feature>
<evidence type="ECO:0000256" key="1">
    <source>
        <dbReference type="SAM" id="Phobius"/>
    </source>
</evidence>
<keyword evidence="1" id="KW-0812">Transmembrane</keyword>
<organism evidence="2 3">
    <name type="scientific">Aneurinibacillus thermoaerophilus</name>
    <dbReference type="NCBI Taxonomy" id="143495"/>
    <lineage>
        <taxon>Bacteria</taxon>
        <taxon>Bacillati</taxon>
        <taxon>Bacillota</taxon>
        <taxon>Bacilli</taxon>
        <taxon>Bacillales</taxon>
        <taxon>Paenibacillaceae</taxon>
        <taxon>Aneurinibacillus group</taxon>
        <taxon>Aneurinibacillus</taxon>
    </lineage>
</organism>
<feature type="transmembrane region" description="Helical" evidence="1">
    <location>
        <begin position="47"/>
        <end position="64"/>
    </location>
</feature>
<keyword evidence="1" id="KW-1133">Transmembrane helix</keyword>
<dbReference type="EMBL" id="FNDE01000005">
    <property type="protein sequence ID" value="SDG91404.1"/>
    <property type="molecule type" value="Genomic_DNA"/>
</dbReference>
<protein>
    <submittedName>
        <fullName evidence="2">Uncharacterized protein</fullName>
    </submittedName>
</protein>
<reference evidence="2 3" key="1">
    <citation type="submission" date="2016-10" db="EMBL/GenBank/DDBJ databases">
        <authorList>
            <person name="de Groot N.N."/>
        </authorList>
    </citation>
    <scope>NUCLEOTIDE SEQUENCE [LARGE SCALE GENOMIC DNA]</scope>
    <source>
        <strain evidence="2 3">L 420-91</strain>
    </source>
</reference>
<gene>
    <name evidence="2" type="ORF">SAMN04489735_1005121</name>
</gene>
<feature type="transmembrane region" description="Helical" evidence="1">
    <location>
        <begin position="85"/>
        <end position="106"/>
    </location>
</feature>
<evidence type="ECO:0000313" key="2">
    <source>
        <dbReference type="EMBL" id="SDG91404.1"/>
    </source>
</evidence>